<keyword evidence="10" id="KW-0961">Cell wall biogenesis/degradation</keyword>
<evidence type="ECO:0000256" key="2">
    <source>
        <dbReference type="ARBA" id="ARBA00004236"/>
    </source>
</evidence>
<evidence type="ECO:0000259" key="13">
    <source>
        <dbReference type="Pfam" id="PF00905"/>
    </source>
</evidence>
<keyword evidence="6" id="KW-0133">Cell shape</keyword>
<dbReference type="GO" id="GO:0005886">
    <property type="term" value="C:plasma membrane"/>
    <property type="evidence" value="ECO:0007669"/>
    <property type="project" value="UniProtKB-SubCell"/>
</dbReference>
<feature type="compositionally biased region" description="Polar residues" evidence="11">
    <location>
        <begin position="697"/>
        <end position="706"/>
    </location>
</feature>
<evidence type="ECO:0000313" key="16">
    <source>
        <dbReference type="Proteomes" id="UP000640274"/>
    </source>
</evidence>
<comment type="caution">
    <text evidence="15">The sequence shown here is derived from an EMBL/GenBank/DDBJ whole genome shotgun (WGS) entry which is preliminary data.</text>
</comment>
<dbReference type="InterPro" id="IPR036138">
    <property type="entry name" value="PBP_dimer_sf"/>
</dbReference>
<dbReference type="AlphaFoldDB" id="A0A934IZC4"/>
<comment type="subcellular location">
    <subcellularLocation>
        <location evidence="2">Cell membrane</location>
    </subcellularLocation>
    <subcellularLocation>
        <location evidence="1">Membrane</location>
        <topology evidence="1">Single-pass membrane protein</topology>
    </subcellularLocation>
</comment>
<keyword evidence="5 12" id="KW-0812">Transmembrane</keyword>
<dbReference type="GO" id="GO:0008658">
    <property type="term" value="F:penicillin binding"/>
    <property type="evidence" value="ECO:0007669"/>
    <property type="project" value="InterPro"/>
</dbReference>
<evidence type="ECO:0000256" key="6">
    <source>
        <dbReference type="ARBA" id="ARBA00022960"/>
    </source>
</evidence>
<keyword evidence="4" id="KW-1003">Cell membrane</keyword>
<dbReference type="SUPFAM" id="SSF56519">
    <property type="entry name" value="Penicillin binding protein dimerisation domain"/>
    <property type="match status" value="1"/>
</dbReference>
<organism evidence="15 16">
    <name type="scientific">Paenibacillus roseus</name>
    <dbReference type="NCBI Taxonomy" id="2798579"/>
    <lineage>
        <taxon>Bacteria</taxon>
        <taxon>Bacillati</taxon>
        <taxon>Bacillota</taxon>
        <taxon>Bacilli</taxon>
        <taxon>Bacillales</taxon>
        <taxon>Paenibacillaceae</taxon>
        <taxon>Paenibacillus</taxon>
    </lineage>
</organism>
<evidence type="ECO:0000256" key="12">
    <source>
        <dbReference type="SAM" id="Phobius"/>
    </source>
</evidence>
<evidence type="ECO:0000313" key="15">
    <source>
        <dbReference type="EMBL" id="MBJ6360464.1"/>
    </source>
</evidence>
<dbReference type="GO" id="GO:0008360">
    <property type="term" value="P:regulation of cell shape"/>
    <property type="evidence" value="ECO:0007669"/>
    <property type="project" value="UniProtKB-KW"/>
</dbReference>
<reference evidence="15" key="1">
    <citation type="submission" date="2020-12" db="EMBL/GenBank/DDBJ databases">
        <authorList>
            <person name="Huq M.A."/>
        </authorList>
    </citation>
    <scope>NUCLEOTIDE SEQUENCE</scope>
    <source>
        <strain evidence="15">MAHUQ-46</strain>
    </source>
</reference>
<dbReference type="RefSeq" id="WP_199018013.1">
    <property type="nucleotide sequence ID" value="NZ_JAELUP010000008.1"/>
</dbReference>
<keyword evidence="16" id="KW-1185">Reference proteome</keyword>
<dbReference type="Gene3D" id="1.10.10.1230">
    <property type="entry name" value="Penicillin-binding protein, N-terminal non-catalytic domain, head sub-domain"/>
    <property type="match status" value="1"/>
</dbReference>
<dbReference type="InterPro" id="IPR005311">
    <property type="entry name" value="PBP_dimer"/>
</dbReference>
<proteinExistence type="inferred from homology"/>
<evidence type="ECO:0000256" key="7">
    <source>
        <dbReference type="ARBA" id="ARBA00022984"/>
    </source>
</evidence>
<feature type="region of interest" description="Disordered" evidence="11">
    <location>
        <begin position="664"/>
        <end position="706"/>
    </location>
</feature>
<feature type="transmembrane region" description="Helical" evidence="12">
    <location>
        <begin position="20"/>
        <end position="44"/>
    </location>
</feature>
<dbReference type="GO" id="GO:0009252">
    <property type="term" value="P:peptidoglycan biosynthetic process"/>
    <property type="evidence" value="ECO:0007669"/>
    <property type="project" value="UniProtKB-KW"/>
</dbReference>
<evidence type="ECO:0000259" key="14">
    <source>
        <dbReference type="Pfam" id="PF03717"/>
    </source>
</evidence>
<evidence type="ECO:0000256" key="10">
    <source>
        <dbReference type="ARBA" id="ARBA00023316"/>
    </source>
</evidence>
<sequence length="706" mass="79485">MQPLRSEEQKKREIANRRRFSFRLNIFFFLTFVVFSVLILRLAVLQFVEGPELREKVARIGNVYVKIPPIRGNIYDLNGEPIAYSTSTQSLYYTIQPNTKEDDARELAQHLAETFEKLGDDTDAPQLTADSIFEMMDIRGRLSYVFEPRRIKAGINEKEIAYFMENSDRYVGVDIIEESIRHYSKDTIAVQLVGYMKGFNSLYQNENGIRKYQEIKQDNSNRDPVDQYLDKEKVGYDGLELMYQDELRGKNGVKKYPVDSMSRIIGPMELTVPEKGNNLFLTIDKNVQLRTEDAIMEHLEKIRNSSNPRERAKYARTGYAVAMEVKTGKVVAMASMPDYDPNVWQGPISQETSQYLQYFINNGTIRTSMPYYEDPKEVPNHPSSLVYLGSTQKPLTVLLGLNEKLFTPQTTYYDRGAFYFGREGHKTSVSNASNVANGPLQPWQAISKSSNAFMAELIGNKLFMKPGNEGLEIWDRYMEEFGLGVLTGSGLPNESRGVKDYFSESSGSAQAALVFSSFGQQGRYTALQLAQYTTMLANRGKRMKPQFVNEIRDAKGNLVQGYKPEVLNEVDIPGTYWDVVERGMSQVSAQGFEGFPYSFNRKTGTSQQDVGKRKRVENAVFIAYAPANDPVLAVAVVVPDGGYGSFGAAPIARKIFDAYDDEVGLTGTPKNPTKKKHENSSGDPDNAQGDQTDRTEGNQVNPPAGQ</sequence>
<dbReference type="Gene3D" id="3.90.1310.10">
    <property type="entry name" value="Penicillin-binding protein 2a (Domain 2)"/>
    <property type="match status" value="2"/>
</dbReference>
<dbReference type="Proteomes" id="UP000640274">
    <property type="component" value="Unassembled WGS sequence"/>
</dbReference>
<dbReference type="PANTHER" id="PTHR30627">
    <property type="entry name" value="PEPTIDOGLYCAN D,D-TRANSPEPTIDASE"/>
    <property type="match status" value="1"/>
</dbReference>
<dbReference type="GO" id="GO:0071555">
    <property type="term" value="P:cell wall organization"/>
    <property type="evidence" value="ECO:0007669"/>
    <property type="project" value="UniProtKB-KW"/>
</dbReference>
<evidence type="ECO:0000256" key="1">
    <source>
        <dbReference type="ARBA" id="ARBA00004167"/>
    </source>
</evidence>
<keyword evidence="7" id="KW-0573">Peptidoglycan synthesis</keyword>
<dbReference type="InterPro" id="IPR001460">
    <property type="entry name" value="PCN-bd_Tpept"/>
</dbReference>
<keyword evidence="9 12" id="KW-0472">Membrane</keyword>
<feature type="domain" description="Penicillin-binding protein dimerisation" evidence="14">
    <location>
        <begin position="66"/>
        <end position="265"/>
    </location>
</feature>
<protein>
    <submittedName>
        <fullName evidence="15">Penicillin-binding protein 2</fullName>
    </submittedName>
</protein>
<dbReference type="GO" id="GO:0071972">
    <property type="term" value="F:peptidoglycan L,D-transpeptidase activity"/>
    <property type="evidence" value="ECO:0007669"/>
    <property type="project" value="TreeGrafter"/>
</dbReference>
<evidence type="ECO:0000256" key="3">
    <source>
        <dbReference type="ARBA" id="ARBA00007171"/>
    </source>
</evidence>
<dbReference type="InterPro" id="IPR012338">
    <property type="entry name" value="Beta-lactam/transpept-like"/>
</dbReference>
<accession>A0A934IZC4</accession>
<dbReference type="Pfam" id="PF03717">
    <property type="entry name" value="PBP_dimer"/>
    <property type="match status" value="1"/>
</dbReference>
<dbReference type="Pfam" id="PF00905">
    <property type="entry name" value="Transpeptidase"/>
    <property type="match status" value="1"/>
</dbReference>
<evidence type="ECO:0000256" key="11">
    <source>
        <dbReference type="SAM" id="MobiDB-lite"/>
    </source>
</evidence>
<evidence type="ECO:0000256" key="8">
    <source>
        <dbReference type="ARBA" id="ARBA00022989"/>
    </source>
</evidence>
<dbReference type="Gene3D" id="3.40.710.10">
    <property type="entry name" value="DD-peptidase/beta-lactamase superfamily"/>
    <property type="match status" value="1"/>
</dbReference>
<keyword evidence="8 12" id="KW-1133">Transmembrane helix</keyword>
<dbReference type="InterPro" id="IPR050515">
    <property type="entry name" value="Beta-lactam/transpept"/>
</dbReference>
<comment type="similarity">
    <text evidence="3">Belongs to the transpeptidase family.</text>
</comment>
<evidence type="ECO:0000256" key="5">
    <source>
        <dbReference type="ARBA" id="ARBA00022692"/>
    </source>
</evidence>
<gene>
    <name evidence="15" type="ORF">JFN88_03890</name>
</gene>
<evidence type="ECO:0000256" key="4">
    <source>
        <dbReference type="ARBA" id="ARBA00022475"/>
    </source>
</evidence>
<evidence type="ECO:0000256" key="9">
    <source>
        <dbReference type="ARBA" id="ARBA00023136"/>
    </source>
</evidence>
<dbReference type="PANTHER" id="PTHR30627:SF2">
    <property type="entry name" value="PEPTIDOGLYCAN D,D-TRANSPEPTIDASE MRDA"/>
    <property type="match status" value="1"/>
</dbReference>
<dbReference type="EMBL" id="JAELUP010000008">
    <property type="protein sequence ID" value="MBJ6360464.1"/>
    <property type="molecule type" value="Genomic_DNA"/>
</dbReference>
<name>A0A934IZC4_9BACL</name>
<feature type="domain" description="Penicillin-binding protein transpeptidase" evidence="13">
    <location>
        <begin position="318"/>
        <end position="656"/>
    </location>
</feature>
<dbReference type="SUPFAM" id="SSF56601">
    <property type="entry name" value="beta-lactamase/transpeptidase-like"/>
    <property type="match status" value="1"/>
</dbReference>